<dbReference type="PANTHER" id="PTHR11439:SF470">
    <property type="entry name" value="CYSTEINE-RICH RLK (RECEPTOR-LIKE PROTEIN KINASE) 8"/>
    <property type="match status" value="1"/>
</dbReference>
<dbReference type="EMBL" id="LR746269">
    <property type="protein sequence ID" value="CAA7398028.1"/>
    <property type="molecule type" value="Genomic_DNA"/>
</dbReference>
<feature type="transmembrane region" description="Helical" evidence="1">
    <location>
        <begin position="36"/>
        <end position="58"/>
    </location>
</feature>
<name>A0A7I8KLR2_SPIIN</name>
<dbReference type="Proteomes" id="UP000663760">
    <property type="component" value="Chromosome 6"/>
</dbReference>
<proteinExistence type="predicted"/>
<gene>
    <name evidence="2" type="ORF">SI8410_06008693</name>
</gene>
<keyword evidence="1" id="KW-0812">Transmembrane</keyword>
<dbReference type="AlphaFoldDB" id="A0A7I8KLR2"/>
<reference evidence="2" key="1">
    <citation type="submission" date="2020-02" db="EMBL/GenBank/DDBJ databases">
        <authorList>
            <person name="Scholz U."/>
            <person name="Mascher M."/>
            <person name="Fiebig A."/>
        </authorList>
    </citation>
    <scope>NUCLEOTIDE SEQUENCE</scope>
</reference>
<evidence type="ECO:0000256" key="1">
    <source>
        <dbReference type="SAM" id="Phobius"/>
    </source>
</evidence>
<keyword evidence="3" id="KW-1185">Reference proteome</keyword>
<protein>
    <submittedName>
        <fullName evidence="2">Uncharacterized protein</fullName>
    </submittedName>
</protein>
<keyword evidence="1" id="KW-0472">Membrane</keyword>
<accession>A0A7I8KLR2</accession>
<evidence type="ECO:0000313" key="2">
    <source>
        <dbReference type="EMBL" id="CAA7398028.1"/>
    </source>
</evidence>
<dbReference type="PANTHER" id="PTHR11439">
    <property type="entry name" value="GAG-POL-RELATED RETROTRANSPOSON"/>
    <property type="match status" value="1"/>
</dbReference>
<evidence type="ECO:0000313" key="3">
    <source>
        <dbReference type="Proteomes" id="UP000663760"/>
    </source>
</evidence>
<organism evidence="2 3">
    <name type="scientific">Spirodela intermedia</name>
    <name type="common">Intermediate duckweed</name>
    <dbReference type="NCBI Taxonomy" id="51605"/>
    <lineage>
        <taxon>Eukaryota</taxon>
        <taxon>Viridiplantae</taxon>
        <taxon>Streptophyta</taxon>
        <taxon>Embryophyta</taxon>
        <taxon>Tracheophyta</taxon>
        <taxon>Spermatophyta</taxon>
        <taxon>Magnoliopsida</taxon>
        <taxon>Liliopsida</taxon>
        <taxon>Araceae</taxon>
        <taxon>Lemnoideae</taxon>
        <taxon>Spirodela</taxon>
    </lineage>
</organism>
<dbReference type="OrthoDB" id="1919845at2759"/>
<sequence>MNTVRLLLSLTIIFSWNIQEFDDKNVLLLDDLVEEVYMTFPLGYEVIIHLILFAIIFISQRKYITDLLVETRKPTCKPANTPIDPNQKLCMADEEISIDREIILNQFTYQPKESHLHAAYRVLHYLKGTPGKGFIFRRSEKVEVEMFTDADYGSSQTCLMEADPSIEHHKDLSHIQLLHQRLGHPSFATMKSFHLCFKRCL</sequence>
<keyword evidence="1" id="KW-1133">Transmembrane helix</keyword>